<feature type="domain" description="Methyltransferase type 11" evidence="3">
    <location>
        <begin position="87"/>
        <end position="184"/>
    </location>
</feature>
<protein>
    <submittedName>
        <fullName evidence="4">27-O-demethylrifamycin SV methyltransferase</fullName>
    </submittedName>
</protein>
<dbReference type="PANTHER" id="PTHR44068">
    <property type="entry name" value="ZGC:194242"/>
    <property type="match status" value="1"/>
</dbReference>
<dbReference type="InterPro" id="IPR029063">
    <property type="entry name" value="SAM-dependent_MTases_sf"/>
</dbReference>
<proteinExistence type="predicted"/>
<keyword evidence="4" id="KW-0489">Methyltransferase</keyword>
<dbReference type="SUPFAM" id="SSF53335">
    <property type="entry name" value="S-adenosyl-L-methionine-dependent methyltransferases"/>
    <property type="match status" value="1"/>
</dbReference>
<dbReference type="Pfam" id="PF08241">
    <property type="entry name" value="Methyltransf_11"/>
    <property type="match status" value="1"/>
</dbReference>
<dbReference type="Gene3D" id="3.40.50.150">
    <property type="entry name" value="Vaccinia Virus protein VP39"/>
    <property type="match status" value="1"/>
</dbReference>
<dbReference type="InterPro" id="IPR013216">
    <property type="entry name" value="Methyltransf_11"/>
</dbReference>
<dbReference type="RefSeq" id="WP_344293045.1">
    <property type="nucleotide sequence ID" value="NZ_BAAAPF010000251.1"/>
</dbReference>
<dbReference type="GO" id="GO:0032259">
    <property type="term" value="P:methylation"/>
    <property type="evidence" value="ECO:0007669"/>
    <property type="project" value="UniProtKB-KW"/>
</dbReference>
<evidence type="ECO:0000259" key="3">
    <source>
        <dbReference type="Pfam" id="PF08241"/>
    </source>
</evidence>
<organism evidence="4 5">
    <name type="scientific">Streptomyces synnematoformans</name>
    <dbReference type="NCBI Taxonomy" id="415721"/>
    <lineage>
        <taxon>Bacteria</taxon>
        <taxon>Bacillati</taxon>
        <taxon>Actinomycetota</taxon>
        <taxon>Actinomycetes</taxon>
        <taxon>Kitasatosporales</taxon>
        <taxon>Streptomycetaceae</taxon>
        <taxon>Streptomyces</taxon>
    </lineage>
</organism>
<dbReference type="CDD" id="cd02440">
    <property type="entry name" value="AdoMet_MTases"/>
    <property type="match status" value="1"/>
</dbReference>
<name>A0ABP4K889_9ACTN</name>
<evidence type="ECO:0000256" key="1">
    <source>
        <dbReference type="ARBA" id="ARBA00022679"/>
    </source>
</evidence>
<gene>
    <name evidence="4" type="ORF">GCM10009802_53530</name>
</gene>
<dbReference type="EMBL" id="BAAAPF010000251">
    <property type="protein sequence ID" value="GAA1499602.1"/>
    <property type="molecule type" value="Genomic_DNA"/>
</dbReference>
<sequence length="293" mass="31904">MTSDAHDDNLAPPSPEEVGSAYDRFGPLYDLTLGTSAIHVGRWSAAGPADGAGPPPTTLGELSDQAMDRQTDYYAAALAPRAGDHVLDIGSGTGGPAVRLAERTGARVTGITVSETQVARSRESAAAAALSDRVSFVLADALELPYEDASFDAAWAIDSFSHIADRLRGLRQAWRVLPRGGRLLMTEFTRRGDPSHAQLETFRQVWTSPPPLPLAEGLRLAYEAGFELVRLEDQTHDVVMNGEVMTVLYRDRHDAVLERYGPETTAALDAAIPVFRTFVRDHLGYYLYLLRKP</sequence>
<keyword evidence="1" id="KW-0808">Transferase</keyword>
<comment type="caution">
    <text evidence="4">The sequence shown here is derived from an EMBL/GenBank/DDBJ whole genome shotgun (WGS) entry which is preliminary data.</text>
</comment>
<dbReference type="PANTHER" id="PTHR44068:SF11">
    <property type="entry name" value="GERANYL DIPHOSPHATE 2-C-METHYLTRANSFERASE"/>
    <property type="match status" value="1"/>
</dbReference>
<keyword evidence="5" id="KW-1185">Reference proteome</keyword>
<evidence type="ECO:0000313" key="4">
    <source>
        <dbReference type="EMBL" id="GAA1499602.1"/>
    </source>
</evidence>
<dbReference type="InterPro" id="IPR050447">
    <property type="entry name" value="Erg6_SMT_methyltransf"/>
</dbReference>
<accession>A0ABP4K889</accession>
<feature type="region of interest" description="Disordered" evidence="2">
    <location>
        <begin position="1"/>
        <end position="21"/>
    </location>
</feature>
<reference evidence="5" key="1">
    <citation type="journal article" date="2019" name="Int. J. Syst. Evol. Microbiol.">
        <title>The Global Catalogue of Microorganisms (GCM) 10K type strain sequencing project: providing services to taxonomists for standard genome sequencing and annotation.</title>
        <authorList>
            <consortium name="The Broad Institute Genomics Platform"/>
            <consortium name="The Broad Institute Genome Sequencing Center for Infectious Disease"/>
            <person name="Wu L."/>
            <person name="Ma J."/>
        </authorList>
    </citation>
    <scope>NUCLEOTIDE SEQUENCE [LARGE SCALE GENOMIC DNA]</scope>
    <source>
        <strain evidence="5">JCM 15481</strain>
    </source>
</reference>
<evidence type="ECO:0000313" key="5">
    <source>
        <dbReference type="Proteomes" id="UP001500443"/>
    </source>
</evidence>
<evidence type="ECO:0000256" key="2">
    <source>
        <dbReference type="SAM" id="MobiDB-lite"/>
    </source>
</evidence>
<dbReference type="Proteomes" id="UP001500443">
    <property type="component" value="Unassembled WGS sequence"/>
</dbReference>
<dbReference type="GO" id="GO:0008168">
    <property type="term" value="F:methyltransferase activity"/>
    <property type="evidence" value="ECO:0007669"/>
    <property type="project" value="UniProtKB-KW"/>
</dbReference>